<gene>
    <name evidence="1" type="ORF">NIT7321_02988</name>
</gene>
<dbReference type="EMBL" id="CVRL01000037">
    <property type="protein sequence ID" value="CRL12116.1"/>
    <property type="molecule type" value="Genomic_DNA"/>
</dbReference>
<evidence type="ECO:0000313" key="2">
    <source>
        <dbReference type="Proteomes" id="UP000043764"/>
    </source>
</evidence>
<name>A0A0H5DI28_9RHOB</name>
<organism evidence="1 2">
    <name type="scientific">Phaeobacter italicus</name>
    <dbReference type="NCBI Taxonomy" id="481446"/>
    <lineage>
        <taxon>Bacteria</taxon>
        <taxon>Pseudomonadati</taxon>
        <taxon>Pseudomonadota</taxon>
        <taxon>Alphaproteobacteria</taxon>
        <taxon>Rhodobacterales</taxon>
        <taxon>Roseobacteraceae</taxon>
        <taxon>Phaeobacter</taxon>
    </lineage>
</organism>
<dbReference type="AlphaFoldDB" id="A0A0H5DI28"/>
<reference evidence="1 2" key="1">
    <citation type="submission" date="2015-05" db="EMBL/GenBank/DDBJ databases">
        <authorList>
            <person name="Rodrigo-Torres Lidia"/>
            <person name="Arahal R.David."/>
        </authorList>
    </citation>
    <scope>NUCLEOTIDE SEQUENCE [LARGE SCALE GENOMIC DNA]</scope>
    <source>
        <strain evidence="1 2">CECT 7321</strain>
    </source>
</reference>
<sequence length="43" mass="4457">MSSAATLLIPTKGRVCGSVGTVSIFGKMTGTQAQICDRGEQQQ</sequence>
<dbReference type="Proteomes" id="UP000043764">
    <property type="component" value="Unassembled WGS sequence"/>
</dbReference>
<protein>
    <submittedName>
        <fullName evidence="1">Uncharacterized protein</fullName>
    </submittedName>
</protein>
<evidence type="ECO:0000313" key="1">
    <source>
        <dbReference type="EMBL" id="CRL12116.1"/>
    </source>
</evidence>
<proteinExistence type="predicted"/>
<keyword evidence="2" id="KW-1185">Reference proteome</keyword>
<accession>A0A0H5DI28</accession>